<dbReference type="InterPro" id="IPR042099">
    <property type="entry name" value="ANL_N_sf"/>
</dbReference>
<evidence type="ECO:0000256" key="1">
    <source>
        <dbReference type="ARBA" id="ARBA00022598"/>
    </source>
</evidence>
<dbReference type="InterPro" id="IPR000873">
    <property type="entry name" value="AMP-dep_synth/lig_dom"/>
</dbReference>
<dbReference type="GO" id="GO:0004467">
    <property type="term" value="F:long-chain fatty acid-CoA ligase activity"/>
    <property type="evidence" value="ECO:0007669"/>
    <property type="project" value="TreeGrafter"/>
</dbReference>
<dbReference type="InterPro" id="IPR020845">
    <property type="entry name" value="AMP-binding_CS"/>
</dbReference>
<protein>
    <submittedName>
        <fullName evidence="5">Long-chain acyl-CoA synthetase</fullName>
    </submittedName>
</protein>
<dbReference type="SUPFAM" id="SSF56801">
    <property type="entry name" value="Acetyl-CoA synthetase-like"/>
    <property type="match status" value="1"/>
</dbReference>
<evidence type="ECO:0000259" key="4">
    <source>
        <dbReference type="Pfam" id="PF00501"/>
    </source>
</evidence>
<dbReference type="PANTHER" id="PTHR43272">
    <property type="entry name" value="LONG-CHAIN-FATTY-ACID--COA LIGASE"/>
    <property type="match status" value="1"/>
</dbReference>
<evidence type="ECO:0000256" key="2">
    <source>
        <dbReference type="ARBA" id="ARBA00022832"/>
    </source>
</evidence>
<dbReference type="Pfam" id="PF23562">
    <property type="entry name" value="AMP-binding_C_3"/>
    <property type="match status" value="1"/>
</dbReference>
<reference evidence="5 6" key="1">
    <citation type="submission" date="2017-06" db="EMBL/GenBank/DDBJ databases">
        <authorList>
            <person name="Kim H.J."/>
            <person name="Triplett B.A."/>
        </authorList>
    </citation>
    <scope>NUCLEOTIDE SEQUENCE [LARGE SCALE GENOMIC DNA]</scope>
    <source>
        <strain evidence="5 6">DSM 11445</strain>
    </source>
</reference>
<evidence type="ECO:0000256" key="3">
    <source>
        <dbReference type="ARBA" id="ARBA00023098"/>
    </source>
</evidence>
<dbReference type="EMBL" id="FZON01000027">
    <property type="protein sequence ID" value="SNS69248.1"/>
    <property type="molecule type" value="Genomic_DNA"/>
</dbReference>
<dbReference type="GO" id="GO:0016020">
    <property type="term" value="C:membrane"/>
    <property type="evidence" value="ECO:0007669"/>
    <property type="project" value="TreeGrafter"/>
</dbReference>
<dbReference type="AlphaFoldDB" id="A0A239GKG4"/>
<name>A0A239GKG4_9RHOB</name>
<keyword evidence="1" id="KW-0436">Ligase</keyword>
<dbReference type="PROSITE" id="PS00455">
    <property type="entry name" value="AMP_BINDING"/>
    <property type="match status" value="1"/>
</dbReference>
<proteinExistence type="predicted"/>
<dbReference type="Proteomes" id="UP000198440">
    <property type="component" value="Unassembled WGS sequence"/>
</dbReference>
<dbReference type="Pfam" id="PF00501">
    <property type="entry name" value="AMP-binding"/>
    <property type="match status" value="1"/>
</dbReference>
<feature type="domain" description="AMP-dependent synthetase/ligase" evidence="4">
    <location>
        <begin position="19"/>
        <end position="436"/>
    </location>
</feature>
<evidence type="ECO:0000313" key="5">
    <source>
        <dbReference type="EMBL" id="SNS69248.1"/>
    </source>
</evidence>
<sequence length="657" mass="73677">MAHMAEGVEGLRSVPALLHRNATQFGSAPAYREKEYGIWQSWTWAETEQEIEALALGLLNLGVNEGDFIAVIGRNRPTLYWSMVAAQSVGAIPVPLYQDAVAEEMEYVLDHCGARFAIVADQEQADKVIEVQDDLHQFEHLIYVDPRGMRKYDHAHLHEYSHVQEQGRAARDEFINELTRRRDKLGYDDTCVMLYTSGTTGKPKGVVLSNRNIVETARNTSDFDHLREDDEILAYLPMAWVGDFIFSIGQAYWTGFCVNCPESAETMMTDLKEIAPSYYFAPPRVFETQLTSITIRMEDAGKLKQRMFHYFMGHARKVGPNILDGESVGLVDRIKYKLGELMVYGPLKNALGFSKVRVGYTAGEAIGPEIFDFYRSLGINLKQLYGQTEASVFITQQPDGQVRSDTVGVPSPGVEIKIAENGEVFYRSPGTFVEYYKNAESTADTKDAEGWVATGDAGFFEEGTGHLRIIDRAKDVGQMADGALFAPKYVENKLKFYPNILEAVVFGAGRDRCTAFINIDLTAVGNWAERNNIAYASYQELAQHPRVLEMVQGHVEEVNVSVAQDDMLSGCQVHRFLILHKELDADDGEMTRTRKVRRKIIGEKFADLVRALYDGSDEIYTETEVTYEDGRKGKIKATLQIRDAKVVPVVPAKVAAE</sequence>
<dbReference type="PANTHER" id="PTHR43272:SF32">
    <property type="entry name" value="AMP-DEPENDENT SYNTHETASE_LIGASE DOMAIN-CONTAINING PROTEIN"/>
    <property type="match status" value="1"/>
</dbReference>
<accession>A0A239GKG4</accession>
<gene>
    <name evidence="5" type="ORF">SAMN04488078_102715</name>
</gene>
<dbReference type="Gene3D" id="3.40.50.12780">
    <property type="entry name" value="N-terminal domain of ligase-like"/>
    <property type="match status" value="2"/>
</dbReference>
<organism evidence="5 6">
    <name type="scientific">Antarctobacter heliothermus</name>
    <dbReference type="NCBI Taxonomy" id="74033"/>
    <lineage>
        <taxon>Bacteria</taxon>
        <taxon>Pseudomonadati</taxon>
        <taxon>Pseudomonadota</taxon>
        <taxon>Alphaproteobacteria</taxon>
        <taxon>Rhodobacterales</taxon>
        <taxon>Roseobacteraceae</taxon>
        <taxon>Antarctobacter</taxon>
    </lineage>
</organism>
<keyword evidence="2" id="KW-0276">Fatty acid metabolism</keyword>
<keyword evidence="3" id="KW-0443">Lipid metabolism</keyword>
<evidence type="ECO:0000313" key="6">
    <source>
        <dbReference type="Proteomes" id="UP000198440"/>
    </source>
</evidence>